<accession>W1NST5</accession>
<feature type="transmembrane region" description="Helical" evidence="9">
    <location>
        <begin position="123"/>
        <end position="145"/>
    </location>
</feature>
<dbReference type="GO" id="GO:0140315">
    <property type="term" value="F:iron ion sequestering activity"/>
    <property type="evidence" value="ECO:0007669"/>
    <property type="project" value="UniProtKB-UniRule"/>
</dbReference>
<evidence type="ECO:0000256" key="1">
    <source>
        <dbReference type="ARBA" id="ARBA00004128"/>
    </source>
</evidence>
<dbReference type="AlphaFoldDB" id="W1NST5"/>
<evidence type="ECO:0000256" key="9">
    <source>
        <dbReference type="RuleBase" id="RU369115"/>
    </source>
</evidence>
<dbReference type="GO" id="GO:0016020">
    <property type="term" value="C:membrane"/>
    <property type="evidence" value="ECO:0000318"/>
    <property type="project" value="GO_Central"/>
</dbReference>
<protein>
    <recommendedName>
        <fullName evidence="9">Vacuolar iron transporter</fullName>
    </recommendedName>
</protein>
<comment type="subcellular location">
    <subcellularLocation>
        <location evidence="1 9">Vacuole membrane</location>
        <topology evidence="1 9">Multi-pass membrane protein</topology>
    </subcellularLocation>
</comment>
<dbReference type="PANTHER" id="PTHR31851">
    <property type="entry name" value="FE(2+)/MN(2+) TRANSPORTER PCL1"/>
    <property type="match status" value="1"/>
</dbReference>
<keyword evidence="11" id="KW-1185">Reference proteome</keyword>
<keyword evidence="9" id="KW-0813">Transport</keyword>
<evidence type="ECO:0000256" key="6">
    <source>
        <dbReference type="ARBA" id="ARBA00022989"/>
    </source>
</evidence>
<evidence type="ECO:0000313" key="11">
    <source>
        <dbReference type="Proteomes" id="UP000017836"/>
    </source>
</evidence>
<dbReference type="GO" id="GO:0005774">
    <property type="term" value="C:vacuolar membrane"/>
    <property type="evidence" value="ECO:0007669"/>
    <property type="project" value="UniProtKB-SubCell"/>
</dbReference>
<keyword evidence="5 9" id="KW-0812">Transmembrane</keyword>
<dbReference type="OMA" id="NGGWLRP"/>
<dbReference type="OrthoDB" id="73465at2759"/>
<dbReference type="Proteomes" id="UP000017836">
    <property type="component" value="Unassembled WGS sequence"/>
</dbReference>
<comment type="similarity">
    <text evidence="2 9">Belongs to the CCC1 family.</text>
</comment>
<dbReference type="EMBL" id="KI395275">
    <property type="protein sequence ID" value="ERM98773.1"/>
    <property type="molecule type" value="Genomic_DNA"/>
</dbReference>
<evidence type="ECO:0000256" key="7">
    <source>
        <dbReference type="ARBA" id="ARBA00023136"/>
    </source>
</evidence>
<dbReference type="KEGG" id="atr:18426794"/>
<dbReference type="GO" id="GO:0030026">
    <property type="term" value="P:intracellular manganese ion homeostasis"/>
    <property type="evidence" value="ECO:0000318"/>
    <property type="project" value="GO_Central"/>
</dbReference>
<keyword evidence="7 9" id="KW-0472">Membrane</keyword>
<sequence>MAMQHGSNNLQMVDKLPDLESPAPEHIDYSERSQWLRAAVLGANDGLVSTASLMVGVGAIKTDPKAMLLSGLAGLVAGACSMAIGEFVSVYSQLDIEVAQLERERVGGEKESEGLRLPSPFQAAAASAMAFALGAAVPILAAAFVRTVKVRVGVVAVAATVALVGFGVLGARLGRAPVVRSAARVLVGGWLAMAVTYGLMVLVGSSGI</sequence>
<evidence type="ECO:0000256" key="4">
    <source>
        <dbReference type="ARBA" id="ARBA00022554"/>
    </source>
</evidence>
<keyword evidence="9" id="KW-0406">Ion transport</keyword>
<dbReference type="Pfam" id="PF01988">
    <property type="entry name" value="VIT1"/>
    <property type="match status" value="2"/>
</dbReference>
<dbReference type="GO" id="GO:0005384">
    <property type="term" value="F:manganese ion transmembrane transporter activity"/>
    <property type="evidence" value="ECO:0000318"/>
    <property type="project" value="GO_Central"/>
</dbReference>
<evidence type="ECO:0000256" key="5">
    <source>
        <dbReference type="ARBA" id="ARBA00022692"/>
    </source>
</evidence>
<feature type="transmembrane region" description="Helical" evidence="9">
    <location>
        <begin position="152"/>
        <end position="173"/>
    </location>
</feature>
<evidence type="ECO:0000313" key="10">
    <source>
        <dbReference type="EMBL" id="ERM98773.1"/>
    </source>
</evidence>
<organism evidence="10 11">
    <name type="scientific">Amborella trichopoda</name>
    <dbReference type="NCBI Taxonomy" id="13333"/>
    <lineage>
        <taxon>Eukaryota</taxon>
        <taxon>Viridiplantae</taxon>
        <taxon>Streptophyta</taxon>
        <taxon>Embryophyta</taxon>
        <taxon>Tracheophyta</taxon>
        <taxon>Spermatophyta</taxon>
        <taxon>Magnoliopsida</taxon>
        <taxon>Amborellales</taxon>
        <taxon>Amborellaceae</taxon>
        <taxon>Amborella</taxon>
    </lineage>
</organism>
<keyword evidence="3" id="KW-0410">Iron transport</keyword>
<feature type="transmembrane region" description="Helical" evidence="9">
    <location>
        <begin position="185"/>
        <end position="204"/>
    </location>
</feature>
<comment type="catalytic activity">
    <reaction evidence="8">
        <text>Fe(2+)(in) = Fe(2+)(out)</text>
        <dbReference type="Rhea" id="RHEA:28486"/>
        <dbReference type="ChEBI" id="CHEBI:29033"/>
    </reaction>
    <physiologicalReaction direction="left-to-right" evidence="8">
        <dbReference type="Rhea" id="RHEA:28487"/>
    </physiologicalReaction>
</comment>
<name>W1NST5_AMBTC</name>
<dbReference type="STRING" id="13333.W1NST5"/>
<keyword evidence="3" id="KW-0408">Iron</keyword>
<dbReference type="eggNOG" id="KOG4473">
    <property type="taxonomic scope" value="Eukaryota"/>
</dbReference>
<evidence type="ECO:0000256" key="2">
    <source>
        <dbReference type="ARBA" id="ARBA00007049"/>
    </source>
</evidence>
<keyword evidence="4 9" id="KW-0926">Vacuole</keyword>
<gene>
    <name evidence="10" type="ORF">AMTR_s01243p00009970</name>
</gene>
<dbReference type="InterPro" id="IPR008217">
    <property type="entry name" value="Ccc1_fam"/>
</dbReference>
<dbReference type="HOGENOM" id="CLU_038957_5_1_1"/>
<dbReference type="GO" id="GO:0005381">
    <property type="term" value="F:iron ion transmembrane transporter activity"/>
    <property type="evidence" value="ECO:0000318"/>
    <property type="project" value="GO_Central"/>
</dbReference>
<dbReference type="Gramene" id="ERM98773">
    <property type="protein sequence ID" value="ERM98773"/>
    <property type="gene ID" value="AMTR_s01243p00009970"/>
</dbReference>
<keyword evidence="6 9" id="KW-1133">Transmembrane helix</keyword>
<proteinExistence type="inferred from homology"/>
<evidence type="ECO:0000256" key="8">
    <source>
        <dbReference type="ARBA" id="ARBA00044464"/>
    </source>
</evidence>
<comment type="function">
    <text evidence="9">Vacuolar Fe(2+) uptake transporter.</text>
</comment>
<comment type="caution">
    <text evidence="9">Lacks conserved residue(s) required for the propagation of feature annotation.</text>
</comment>
<reference evidence="11" key="1">
    <citation type="journal article" date="2013" name="Science">
        <title>The Amborella genome and the evolution of flowering plants.</title>
        <authorList>
            <consortium name="Amborella Genome Project"/>
        </authorList>
    </citation>
    <scope>NUCLEOTIDE SEQUENCE [LARGE SCALE GENOMIC DNA]</scope>
</reference>
<feature type="transmembrane region" description="Helical" evidence="9">
    <location>
        <begin position="67"/>
        <end position="85"/>
    </location>
</feature>
<evidence type="ECO:0000256" key="3">
    <source>
        <dbReference type="ARBA" id="ARBA00022496"/>
    </source>
</evidence>